<organism evidence="3 4">
    <name type="scientific">Leersia perrieri</name>
    <dbReference type="NCBI Taxonomy" id="77586"/>
    <lineage>
        <taxon>Eukaryota</taxon>
        <taxon>Viridiplantae</taxon>
        <taxon>Streptophyta</taxon>
        <taxon>Embryophyta</taxon>
        <taxon>Tracheophyta</taxon>
        <taxon>Spermatophyta</taxon>
        <taxon>Magnoliopsida</taxon>
        <taxon>Liliopsida</taxon>
        <taxon>Poales</taxon>
        <taxon>Poaceae</taxon>
        <taxon>BOP clade</taxon>
        <taxon>Oryzoideae</taxon>
        <taxon>Oryzeae</taxon>
        <taxon>Oryzinae</taxon>
        <taxon>Leersia</taxon>
    </lineage>
</organism>
<dbReference type="Proteomes" id="UP000032180">
    <property type="component" value="Chromosome 3"/>
</dbReference>
<dbReference type="HOGENOM" id="CLU_878147_0_0_1"/>
<dbReference type="Pfam" id="PF25043">
    <property type="entry name" value="DUF7788"/>
    <property type="match status" value="1"/>
</dbReference>
<sequence>MDANFNKPPPREGAHGEPLPDVRVLRRRLPPLLLLHRAADPLRLRRLAARCHVGGRSADGEPDERESGLARRLVPLRRELKLQEVFISARVASSKHDAERFNAYLTPTSSPGRRRLPPAGCSRTISSLPSPMRTPTTCAPSAIKLAVCDVYGSMSGLPMDVCVAHSRSTSSSPARPVARTRDHLERTPTAPSYRRRDARFIRYMDWGMNTDLQAVFDQILEVAVASSLSPEKMVRRVVVFTDMEFDHASSRLWEMDSGKFAAAGYGGDAVAEVVFWNMRDSGKAVPVTSGQKGVALVSGFSKNLLKLFLDGDMVSLQ</sequence>
<keyword evidence="4" id="KW-1185">Reference proteome</keyword>
<feature type="region of interest" description="Disordered" evidence="1">
    <location>
        <begin position="168"/>
        <end position="191"/>
    </location>
</feature>
<protein>
    <recommendedName>
        <fullName evidence="2">DUF7788 domain-containing protein</fullName>
    </recommendedName>
</protein>
<dbReference type="Gramene" id="LPERR03G30510.1">
    <property type="protein sequence ID" value="LPERR03G30510.1"/>
    <property type="gene ID" value="LPERR03G30510"/>
</dbReference>
<dbReference type="eggNOG" id="ENOG502QT1I">
    <property type="taxonomic scope" value="Eukaryota"/>
</dbReference>
<evidence type="ECO:0000313" key="4">
    <source>
        <dbReference type="Proteomes" id="UP000032180"/>
    </source>
</evidence>
<reference evidence="3" key="3">
    <citation type="submission" date="2015-04" db="UniProtKB">
        <authorList>
            <consortium name="EnsemblPlants"/>
        </authorList>
    </citation>
    <scope>IDENTIFICATION</scope>
</reference>
<dbReference type="InterPro" id="IPR056690">
    <property type="entry name" value="DUF7788"/>
</dbReference>
<evidence type="ECO:0000259" key="2">
    <source>
        <dbReference type="Pfam" id="PF25043"/>
    </source>
</evidence>
<feature type="domain" description="DUF7788" evidence="2">
    <location>
        <begin position="145"/>
        <end position="314"/>
    </location>
</feature>
<dbReference type="InterPro" id="IPR011205">
    <property type="entry name" value="UCP015417_vWA"/>
</dbReference>
<proteinExistence type="predicted"/>
<evidence type="ECO:0000313" key="3">
    <source>
        <dbReference type="EnsemblPlants" id="LPERR03G30510.1"/>
    </source>
</evidence>
<reference evidence="3 4" key="1">
    <citation type="submission" date="2012-08" db="EMBL/GenBank/DDBJ databases">
        <title>Oryza genome evolution.</title>
        <authorList>
            <person name="Wing R.A."/>
        </authorList>
    </citation>
    <scope>NUCLEOTIDE SEQUENCE</scope>
</reference>
<dbReference type="PANTHER" id="PTHR31373">
    <property type="entry name" value="OS06G0652100 PROTEIN"/>
    <property type="match status" value="1"/>
</dbReference>
<evidence type="ECO:0000256" key="1">
    <source>
        <dbReference type="SAM" id="MobiDB-lite"/>
    </source>
</evidence>
<reference evidence="4" key="2">
    <citation type="submission" date="2013-12" db="EMBL/GenBank/DDBJ databases">
        <authorList>
            <person name="Yu Y."/>
            <person name="Lee S."/>
            <person name="de Baynast K."/>
            <person name="Wissotski M."/>
            <person name="Liu L."/>
            <person name="Talag J."/>
            <person name="Goicoechea J."/>
            <person name="Angelova A."/>
            <person name="Jetty R."/>
            <person name="Kudrna D."/>
            <person name="Golser W."/>
            <person name="Rivera L."/>
            <person name="Zhang J."/>
            <person name="Wing R."/>
        </authorList>
    </citation>
    <scope>NUCLEOTIDE SEQUENCE</scope>
</reference>
<dbReference type="PANTHER" id="PTHR31373:SF17">
    <property type="entry name" value="OS06G0652100 PROTEIN"/>
    <property type="match status" value="1"/>
</dbReference>
<accession>A0A0D9VZQ7</accession>
<name>A0A0D9VZQ7_9ORYZ</name>
<dbReference type="EnsemblPlants" id="LPERR03G30510.1">
    <property type="protein sequence ID" value="LPERR03G30510.1"/>
    <property type="gene ID" value="LPERR03G30510"/>
</dbReference>
<dbReference type="AlphaFoldDB" id="A0A0D9VZQ7"/>